<feature type="compositionally biased region" description="Acidic residues" evidence="1">
    <location>
        <begin position="844"/>
        <end position="856"/>
    </location>
</feature>
<feature type="region of interest" description="Disordered" evidence="1">
    <location>
        <begin position="394"/>
        <end position="418"/>
    </location>
</feature>
<dbReference type="OrthoDB" id="3060267at2759"/>
<feature type="compositionally biased region" description="Pro residues" evidence="1">
    <location>
        <begin position="121"/>
        <end position="132"/>
    </location>
</feature>
<evidence type="ECO:0000313" key="3">
    <source>
        <dbReference type="Proteomes" id="UP000297245"/>
    </source>
</evidence>
<organism evidence="2 3">
    <name type="scientific">Dendrothele bispora (strain CBS 962.96)</name>
    <dbReference type="NCBI Taxonomy" id="1314807"/>
    <lineage>
        <taxon>Eukaryota</taxon>
        <taxon>Fungi</taxon>
        <taxon>Dikarya</taxon>
        <taxon>Basidiomycota</taxon>
        <taxon>Agaricomycotina</taxon>
        <taxon>Agaricomycetes</taxon>
        <taxon>Agaricomycetidae</taxon>
        <taxon>Agaricales</taxon>
        <taxon>Agaricales incertae sedis</taxon>
        <taxon>Dendrothele</taxon>
    </lineage>
</organism>
<feature type="region of interest" description="Disordered" evidence="1">
    <location>
        <begin position="216"/>
        <end position="235"/>
    </location>
</feature>
<reference evidence="2 3" key="1">
    <citation type="journal article" date="2019" name="Nat. Ecol. Evol.">
        <title>Megaphylogeny resolves global patterns of mushroom evolution.</title>
        <authorList>
            <person name="Varga T."/>
            <person name="Krizsan K."/>
            <person name="Foldi C."/>
            <person name="Dima B."/>
            <person name="Sanchez-Garcia M."/>
            <person name="Sanchez-Ramirez S."/>
            <person name="Szollosi G.J."/>
            <person name="Szarkandi J.G."/>
            <person name="Papp V."/>
            <person name="Albert L."/>
            <person name="Andreopoulos W."/>
            <person name="Angelini C."/>
            <person name="Antonin V."/>
            <person name="Barry K.W."/>
            <person name="Bougher N.L."/>
            <person name="Buchanan P."/>
            <person name="Buyck B."/>
            <person name="Bense V."/>
            <person name="Catcheside P."/>
            <person name="Chovatia M."/>
            <person name="Cooper J."/>
            <person name="Damon W."/>
            <person name="Desjardin D."/>
            <person name="Finy P."/>
            <person name="Geml J."/>
            <person name="Haridas S."/>
            <person name="Hughes K."/>
            <person name="Justo A."/>
            <person name="Karasinski D."/>
            <person name="Kautmanova I."/>
            <person name="Kiss B."/>
            <person name="Kocsube S."/>
            <person name="Kotiranta H."/>
            <person name="LaButti K.M."/>
            <person name="Lechner B.E."/>
            <person name="Liimatainen K."/>
            <person name="Lipzen A."/>
            <person name="Lukacs Z."/>
            <person name="Mihaltcheva S."/>
            <person name="Morgado L.N."/>
            <person name="Niskanen T."/>
            <person name="Noordeloos M.E."/>
            <person name="Ohm R.A."/>
            <person name="Ortiz-Santana B."/>
            <person name="Ovrebo C."/>
            <person name="Racz N."/>
            <person name="Riley R."/>
            <person name="Savchenko A."/>
            <person name="Shiryaev A."/>
            <person name="Soop K."/>
            <person name="Spirin V."/>
            <person name="Szebenyi C."/>
            <person name="Tomsovsky M."/>
            <person name="Tulloss R.E."/>
            <person name="Uehling J."/>
            <person name="Grigoriev I.V."/>
            <person name="Vagvolgyi C."/>
            <person name="Papp T."/>
            <person name="Martin F.M."/>
            <person name="Miettinen O."/>
            <person name="Hibbett D.S."/>
            <person name="Nagy L.G."/>
        </authorList>
    </citation>
    <scope>NUCLEOTIDE SEQUENCE [LARGE SCALE GENOMIC DNA]</scope>
    <source>
        <strain evidence="2 3">CBS 962.96</strain>
    </source>
</reference>
<feature type="compositionally biased region" description="Basic and acidic residues" evidence="1">
    <location>
        <begin position="495"/>
        <end position="509"/>
    </location>
</feature>
<feature type="compositionally biased region" description="Pro residues" evidence="1">
    <location>
        <begin position="185"/>
        <end position="194"/>
    </location>
</feature>
<protein>
    <submittedName>
        <fullName evidence="2">Uncharacterized protein</fullName>
    </submittedName>
</protein>
<dbReference type="EMBL" id="ML179823">
    <property type="protein sequence ID" value="THU81294.1"/>
    <property type="molecule type" value="Genomic_DNA"/>
</dbReference>
<feature type="region of interest" description="Disordered" evidence="1">
    <location>
        <begin position="109"/>
        <end position="132"/>
    </location>
</feature>
<gene>
    <name evidence="2" type="ORF">K435DRAFT_873506</name>
</gene>
<evidence type="ECO:0000256" key="1">
    <source>
        <dbReference type="SAM" id="MobiDB-lite"/>
    </source>
</evidence>
<sequence>MAYTRSNNSRLDDDARHLTQDYPAFGENLSRASSRSSTVSLASRSAYPGVSEEILERVSQAKTARIAARARYEAALATGNPSVILELEDQLSKTEDELKFARIERTRAKFSSQHITSPSRSPLPPPLLAPPPLQVPLQLFSRPVHKDQAPFLEQGQEPRKLGARTDAKTDLGDEHLRAQSRPTTSPRPLPPPIPVSPLLQIATWFSSQLRNMPFLEQREDPSNQCHRDDAKTGLEDQRLQIADERNLTTTKHGRAKLAGQSVAISPGLSAPPSMVTPPPLPPEVEEPAPFLEWGEVPRRCVLNQGTGSKMGEEVGIAGGREERTRSVHDGRVQLPGHYEHEGRSRTSFVPLDREQYMYLPNAPRTATGPRTQPLQDQEEREVQHHVPLTVVTHQSRTPQPLAHHQEQPGVNSPPPPINYASRPLRSFPVFVTTSTRGGVSWIRPRNSITPVRHIVGGFGGGGDPEGSSYYESSELDHGNGGGGRPPGWWDDDPGDPDHNDEGQSDDRQPRRGRHGKDRDNEPRRGPCGGGPPGGDPPDDGEPEGGKDGNSERSNRKDSKKKRGVTPFSEIPEEGSPHYHYEYFEYKPKPPTSLKKPLKEKVFTRFVTLIEWRLFTKLKVVGDGKAQRNLINSIPKVELYKGQNSIVVLDRFLRNLIRHMEVHGLTGPPKAMDSEGTLVVTHEDMARTILMAGNLTGVAQEWYQNFAERPPSSFRHGMKANAHRRTFLQVFRALFDRFITGTAVKEAEMLYEEVEYTTEGGIRRLLADMKMYAEIMPVPPDEYRFKDSLMQRLPQYMRRIILCDGISAIDASLDEIMQRALAIESGWEAEVHYDATGSQLNVSEPETDTGSEESESEETQKQGDLEPESGETQEQGEPEGAQHGKPYLLISRLKNR</sequence>
<feature type="region of interest" description="Disordered" evidence="1">
    <location>
        <begin position="835"/>
        <end position="895"/>
    </location>
</feature>
<feature type="compositionally biased region" description="Acidic residues" evidence="1">
    <location>
        <begin position="864"/>
        <end position="876"/>
    </location>
</feature>
<proteinExistence type="predicted"/>
<feature type="compositionally biased region" description="Basic and acidic residues" evidence="1">
    <location>
        <begin position="543"/>
        <end position="556"/>
    </location>
</feature>
<feature type="region of interest" description="Disordered" evidence="1">
    <location>
        <begin position="150"/>
        <end position="194"/>
    </location>
</feature>
<feature type="compositionally biased region" description="Basic and acidic residues" evidence="1">
    <location>
        <begin position="156"/>
        <end position="177"/>
    </location>
</feature>
<keyword evidence="3" id="KW-1185">Reference proteome</keyword>
<name>A0A4S8KZ07_DENBC</name>
<accession>A0A4S8KZ07</accession>
<feature type="region of interest" description="Disordered" evidence="1">
    <location>
        <begin position="456"/>
        <end position="573"/>
    </location>
</feature>
<dbReference type="AlphaFoldDB" id="A0A4S8KZ07"/>
<evidence type="ECO:0000313" key="2">
    <source>
        <dbReference type="EMBL" id="THU81294.1"/>
    </source>
</evidence>
<dbReference type="Proteomes" id="UP000297245">
    <property type="component" value="Unassembled WGS sequence"/>
</dbReference>
<feature type="compositionally biased region" description="Polar residues" evidence="1">
    <location>
        <begin position="109"/>
        <end position="120"/>
    </location>
</feature>